<evidence type="ECO:0000256" key="4">
    <source>
        <dbReference type="ARBA" id="ARBA00023082"/>
    </source>
</evidence>
<protein>
    <recommendedName>
        <fullName evidence="2">RNA polymerase sigma factor SigS</fullName>
    </recommendedName>
</protein>
<accession>A0A6C2ULM1</accession>
<comment type="similarity">
    <text evidence="1">Belongs to the sigma-70 factor family.</text>
</comment>
<evidence type="ECO:0000256" key="6">
    <source>
        <dbReference type="ARBA" id="ARBA00023163"/>
    </source>
</evidence>
<dbReference type="EMBL" id="CAAHFH010000002">
    <property type="protein sequence ID" value="VGO20803.1"/>
    <property type="molecule type" value="Genomic_DNA"/>
</dbReference>
<evidence type="ECO:0000259" key="8">
    <source>
        <dbReference type="PROSITE" id="PS00622"/>
    </source>
</evidence>
<evidence type="ECO:0000256" key="1">
    <source>
        <dbReference type="ARBA" id="ARBA00007788"/>
    </source>
</evidence>
<dbReference type="Pfam" id="PF00196">
    <property type="entry name" value="GerE"/>
    <property type="match status" value="1"/>
</dbReference>
<feature type="domain" description="HTH luxR-type" evidence="8">
    <location>
        <begin position="155"/>
        <end position="182"/>
    </location>
</feature>
<dbReference type="GO" id="GO:0003677">
    <property type="term" value="F:DNA binding"/>
    <property type="evidence" value="ECO:0007669"/>
    <property type="project" value="UniProtKB-KW"/>
</dbReference>
<keyword evidence="3" id="KW-0805">Transcription regulation</keyword>
<dbReference type="RefSeq" id="WP_168433308.1">
    <property type="nucleotide sequence ID" value="NZ_CAAHFH010000002.1"/>
</dbReference>
<dbReference type="PANTHER" id="PTHR43133:SF8">
    <property type="entry name" value="RNA POLYMERASE SIGMA FACTOR HI_1459-RELATED"/>
    <property type="match status" value="1"/>
</dbReference>
<dbReference type="Gene3D" id="1.10.10.10">
    <property type="entry name" value="Winged helix-like DNA-binding domain superfamily/Winged helix DNA-binding domain"/>
    <property type="match status" value="1"/>
</dbReference>
<sequence length="196" mass="23333">MDNKYVTRKTLLQRALDPNDDGAWAEFVRYYKEFILMLLRKMNVSSTDSDDITQNILVRIWKKLEVYDAEQAKFRTWFSSLVRNEVYSYYAAQQRVQKKQDALENEMEAELQVDEEFDKMVEREWSIYVTNVAMRRIKKSFTGNAIQVFQLTLDGVDAKEIAERLDISINTVYALRNRVKQKLHEEIKALREELEL</sequence>
<dbReference type="GO" id="GO:0016987">
    <property type="term" value="F:sigma factor activity"/>
    <property type="evidence" value="ECO:0007669"/>
    <property type="project" value="UniProtKB-KW"/>
</dbReference>
<dbReference type="Proteomes" id="UP000346198">
    <property type="component" value="Unassembled WGS sequence"/>
</dbReference>
<dbReference type="InterPro" id="IPR016032">
    <property type="entry name" value="Sig_transdc_resp-reg_C-effctor"/>
</dbReference>
<keyword evidence="10" id="KW-1185">Reference proteome</keyword>
<dbReference type="InterPro" id="IPR007627">
    <property type="entry name" value="RNA_pol_sigma70_r2"/>
</dbReference>
<evidence type="ECO:0000313" key="10">
    <source>
        <dbReference type="Proteomes" id="UP000346198"/>
    </source>
</evidence>
<evidence type="ECO:0000256" key="7">
    <source>
        <dbReference type="ARBA" id="ARBA00024701"/>
    </source>
</evidence>
<dbReference type="Gene3D" id="1.10.1740.10">
    <property type="match status" value="1"/>
</dbReference>
<dbReference type="PANTHER" id="PTHR43133">
    <property type="entry name" value="RNA POLYMERASE ECF-TYPE SIGMA FACTO"/>
    <property type="match status" value="1"/>
</dbReference>
<dbReference type="PROSITE" id="PS00622">
    <property type="entry name" value="HTH_LUXR_1"/>
    <property type="match status" value="1"/>
</dbReference>
<dbReference type="Pfam" id="PF04542">
    <property type="entry name" value="Sigma70_r2"/>
    <property type="match status" value="1"/>
</dbReference>
<reference evidence="9 10" key="1">
    <citation type="submission" date="2019-04" db="EMBL/GenBank/DDBJ databases">
        <authorList>
            <person name="Van Vliet M D."/>
        </authorList>
    </citation>
    <scope>NUCLEOTIDE SEQUENCE [LARGE SCALE GENOMIC DNA]</scope>
    <source>
        <strain evidence="9 10">F21</strain>
    </source>
</reference>
<name>A0A6C2ULM1_9BACT</name>
<proteinExistence type="inferred from homology"/>
<organism evidence="9 10">
    <name type="scientific">Pontiella sulfatireligans</name>
    <dbReference type="NCBI Taxonomy" id="2750658"/>
    <lineage>
        <taxon>Bacteria</taxon>
        <taxon>Pseudomonadati</taxon>
        <taxon>Kiritimatiellota</taxon>
        <taxon>Kiritimatiellia</taxon>
        <taxon>Kiritimatiellales</taxon>
        <taxon>Pontiellaceae</taxon>
        <taxon>Pontiella</taxon>
    </lineage>
</organism>
<dbReference type="SMART" id="SM00421">
    <property type="entry name" value="HTH_LUXR"/>
    <property type="match status" value="1"/>
</dbReference>
<keyword evidence="6" id="KW-0804">Transcription</keyword>
<dbReference type="InterPro" id="IPR013325">
    <property type="entry name" value="RNA_pol_sigma_r2"/>
</dbReference>
<comment type="function">
    <text evidence="7">Sigma factors are initiation factors that promote the attachment of RNA polymerase to specific initiation sites and are then released. Sigma-S contributes to the protection against external stress, thus playing a role in cellular fitness and survival.</text>
</comment>
<keyword evidence="5" id="KW-0238">DNA-binding</keyword>
<dbReference type="SUPFAM" id="SSF88946">
    <property type="entry name" value="Sigma2 domain of RNA polymerase sigma factors"/>
    <property type="match status" value="1"/>
</dbReference>
<evidence type="ECO:0000256" key="5">
    <source>
        <dbReference type="ARBA" id="ARBA00023125"/>
    </source>
</evidence>
<dbReference type="AlphaFoldDB" id="A0A6C2ULM1"/>
<dbReference type="InterPro" id="IPR039425">
    <property type="entry name" value="RNA_pol_sigma-70-like"/>
</dbReference>
<keyword evidence="4" id="KW-0731">Sigma factor</keyword>
<evidence type="ECO:0000313" key="9">
    <source>
        <dbReference type="EMBL" id="VGO20803.1"/>
    </source>
</evidence>
<dbReference type="InterPro" id="IPR036388">
    <property type="entry name" value="WH-like_DNA-bd_sf"/>
</dbReference>
<dbReference type="NCBIfam" id="TIGR02937">
    <property type="entry name" value="sigma70-ECF"/>
    <property type="match status" value="1"/>
</dbReference>
<evidence type="ECO:0000256" key="3">
    <source>
        <dbReference type="ARBA" id="ARBA00023015"/>
    </source>
</evidence>
<dbReference type="InterPro" id="IPR014284">
    <property type="entry name" value="RNA_pol_sigma-70_dom"/>
</dbReference>
<dbReference type="GO" id="GO:0006352">
    <property type="term" value="P:DNA-templated transcription initiation"/>
    <property type="evidence" value="ECO:0007669"/>
    <property type="project" value="InterPro"/>
</dbReference>
<dbReference type="SUPFAM" id="SSF46894">
    <property type="entry name" value="C-terminal effector domain of the bipartite response regulators"/>
    <property type="match status" value="1"/>
</dbReference>
<dbReference type="InterPro" id="IPR000792">
    <property type="entry name" value="Tscrpt_reg_LuxR_C"/>
</dbReference>
<gene>
    <name evidence="9" type="ORF">SCARR_02870</name>
</gene>
<evidence type="ECO:0000256" key="2">
    <source>
        <dbReference type="ARBA" id="ARBA00021245"/>
    </source>
</evidence>